<organism evidence="1">
    <name type="scientific">Deinococcus sp. VB142</name>
    <dbReference type="NCBI Taxonomy" id="3112952"/>
    <lineage>
        <taxon>Bacteria</taxon>
        <taxon>Thermotogati</taxon>
        <taxon>Deinococcota</taxon>
        <taxon>Deinococci</taxon>
        <taxon>Deinococcales</taxon>
        <taxon>Deinococcaceae</taxon>
        <taxon>Deinococcus</taxon>
    </lineage>
</organism>
<evidence type="ECO:0000313" key="1">
    <source>
        <dbReference type="EMBL" id="WYF45823.1"/>
    </source>
</evidence>
<gene>
    <name evidence="1" type="ORF">WDJ50_06845</name>
</gene>
<reference evidence="1" key="1">
    <citation type="submission" date="2024-03" db="EMBL/GenBank/DDBJ databases">
        <title>Deinococcus weizhi sp. nov., isolated from human skin.</title>
        <authorList>
            <person name="Wei Z."/>
            <person name="Tian F."/>
            <person name="Yang C."/>
            <person name="Xin L.T."/>
            <person name="Wen Z.J."/>
            <person name="Lan K.C."/>
            <person name="Yu L."/>
            <person name="Zhe W."/>
            <person name="Dan F.D."/>
            <person name="Jun W."/>
            <person name="Rui Z."/>
            <person name="Yong X.J."/>
            <person name="Ting Y."/>
            <person name="Wei X."/>
            <person name="Xu Z.G."/>
            <person name="Xin Z."/>
            <person name="Dong F.G."/>
            <person name="Ni X.M."/>
            <person name="Zheng M.G."/>
            <person name="Chun Y."/>
            <person name="Qian W.X."/>
        </authorList>
    </citation>
    <scope>NUCLEOTIDE SEQUENCE</scope>
    <source>
        <strain evidence="1">VB142</strain>
    </source>
</reference>
<dbReference type="EMBL" id="CP149782">
    <property type="protein sequence ID" value="WYF45823.1"/>
    <property type="molecule type" value="Genomic_DNA"/>
</dbReference>
<proteinExistence type="predicted"/>
<dbReference type="RefSeq" id="WP_339097149.1">
    <property type="nucleotide sequence ID" value="NZ_CP149782.1"/>
</dbReference>
<evidence type="ECO:0008006" key="2">
    <source>
        <dbReference type="Google" id="ProtNLM"/>
    </source>
</evidence>
<accession>A0AAU6Q5K9</accession>
<protein>
    <recommendedName>
        <fullName evidence="2">DUF927 domain-containing protein</fullName>
    </recommendedName>
</protein>
<dbReference type="AlphaFoldDB" id="A0AAU6Q5K9"/>
<sequence length="651" mass="72105">MNHTIDMTVVLRHPRNQPLALLPDLANGVVDLTKLDQEGCGSVDDFPLGPIVGLLRVEKTASGSVFYLFITDDEIALDTVGLVAATRAISREQAQKWLRARVKPDGLLPTVADIADGEQYLVIDGQIKRCTKHRNRKTGAQETKVVPLTNFTAYIVEVITFSSAQQRGTPSHYVIVGYDRKGQPLDPPQITVSVDDFLQGLWPEKSWPTQAIVMAGQGIRTHAMVAIQLLSQKHRVKRSKKYDQFGWHRHSGEGWIYVTAGAVIGENGDVTGVDVQLRAQRMGQYALPSTSAIEPEILQRAIKCSITLIDDILEQYSIPYLAAVYRAPLGHFDAVVWPTGETGRQKTALLAIIMMHFGPDWHERSFVLSWLSSVKAIEELASYLRDVLIPLEDFKPRSEALGRANADLSHMLQAVGDGSGRHTLTADRQLREMPEICGCVVSTSETYPAHHSDVARTIIVEVGQKIAHNGTASGAMYAAADAGREGILCLAMAGYIRYLAARHDRVYGQCRLRLDFIRDYERFFRGAHSRTGVSIADLAYGWYIFLHYAVASGAFSGAQAQQYWERVCRVFSDLAAAQGAGQADENPVTQFLRLIQALLSQRRIHLDQLPGSELMPSELSVAQKTSVMVGWCSVRKDGQVWIHFLQDAIYG</sequence>
<name>A0AAU6Q5K9_9DEIO</name>